<evidence type="ECO:0000313" key="7">
    <source>
        <dbReference type="Proteomes" id="UP000069549"/>
    </source>
</evidence>
<dbReference type="EMBL" id="LT608260">
    <property type="protein sequence ID" value="SCO63762.1"/>
    <property type="molecule type" value="Genomic_DNA"/>
</dbReference>
<protein>
    <submittedName>
        <fullName evidence="2">Uncharacterized protein</fullName>
    </submittedName>
</protein>
<evidence type="ECO:0000313" key="11">
    <source>
        <dbReference type="Proteomes" id="UP000516480"/>
    </source>
</evidence>
<dbReference type="VEuPathDB" id="PlasmoDB:PBANKA_1229300"/>
<sequence length="567" mass="68833">MKRYSEGNEKIFNCVKNKKSKKNNSSFDLLYDCKEGYSFCKKNNFNNLNGLLIEKNIFLFNFILSIKYNKEKKKTKNSEKDNEQHEDNKLNLYYFFQDKKIFINHDNLENIKTEQTSIITENFQEKTKENSDFDDKKMDIFYEKKFKFLLKHNYFFYMKRYIHNILTNVDICTHDKPNETFFEFFSIFKNKKKKICFENSNELLSDVYFDVSEVTNDSDYNYFYEKANQIIEFEDEHMEINNEEELFKTKIEKSNSLPNNLEFNKNDNFIKFEKKKFVISGDNEKKNKEKKFEKYICRCCLKQKKDMHNFYNNNGDRENILCTKFSNVCLLQIFMSNLTKNELSFWGKIKDYIENMLGNIKSNIFYKGMSNYVEMPYVEIIDKIKNRNSFQKNFKFIKKKKKIIILKKKSKIIKFLFEKTFNSIRISVKYKVISGNQKFYYFCKDAMQKYQKIMKTNIFTNNSTNYFKTYHNINTKEIKITNTANGELHNYLNPIVFKNKVEKGYDFSILIHNKHIEIYGYIYIRNYVFFLLIMIEVYMFMHFNQISYTYSTNTEIFLDQILKNLFT</sequence>
<feature type="transmembrane region" description="Helical" evidence="1">
    <location>
        <begin position="518"/>
        <end position="541"/>
    </location>
</feature>
<reference evidence="2 7" key="1">
    <citation type="submission" date="2016-02" db="EMBL/GenBank/DDBJ databases">
        <authorList>
            <consortium name="Pathogen Informatics"/>
        </authorList>
    </citation>
    <scope>NUCLEOTIDE SEQUENCE [LARGE SCALE GENOMIC DNA]</scope>
    <source>
        <strain evidence="2 7">K173</strain>
        <strain evidence="3 11">NK65 ny</strain>
        <strain evidence="4 10">NK65e</strain>
        <strain evidence="6 8">SP11 Antwerpcl1</strain>
        <strain evidence="5 9">SP11 RLL</strain>
    </source>
</reference>
<evidence type="ECO:0000313" key="3">
    <source>
        <dbReference type="EMBL" id="SCM25337.1"/>
    </source>
</evidence>
<name>A0A113SBF5_PLABE</name>
<evidence type="ECO:0000256" key="1">
    <source>
        <dbReference type="SAM" id="Phobius"/>
    </source>
</evidence>
<evidence type="ECO:0000313" key="9">
    <source>
        <dbReference type="Proteomes" id="UP000219974"/>
    </source>
</evidence>
<dbReference type="Proteomes" id="UP000516480">
    <property type="component" value="Chromosome 12"/>
</dbReference>
<evidence type="ECO:0000313" key="2">
    <source>
        <dbReference type="EMBL" id="CXI79846.1"/>
    </source>
</evidence>
<proteinExistence type="predicted"/>
<evidence type="ECO:0000313" key="10">
    <source>
        <dbReference type="Proteomes" id="UP000220214"/>
    </source>
</evidence>
<dbReference type="OMA" id="LIMIEVY"/>
<dbReference type="EMBL" id="LT608148">
    <property type="protein sequence ID" value="SCM25337.1"/>
    <property type="molecule type" value="Genomic_DNA"/>
</dbReference>
<keyword evidence="1" id="KW-1133">Transmembrane helix</keyword>
<keyword evidence="1" id="KW-0472">Membrane</keyword>
<dbReference type="EMBL" id="LT160032">
    <property type="protein sequence ID" value="CXI79846.1"/>
    <property type="molecule type" value="Genomic_DNA"/>
</dbReference>
<evidence type="ECO:0000313" key="5">
    <source>
        <dbReference type="EMBL" id="SCO61974.1"/>
    </source>
</evidence>
<organism evidence="2 7">
    <name type="scientific">Plasmodium berghei</name>
    <dbReference type="NCBI Taxonomy" id="5821"/>
    <lineage>
        <taxon>Eukaryota</taxon>
        <taxon>Sar</taxon>
        <taxon>Alveolata</taxon>
        <taxon>Apicomplexa</taxon>
        <taxon>Aconoidasida</taxon>
        <taxon>Haemosporida</taxon>
        <taxon>Plasmodiidae</taxon>
        <taxon>Plasmodium</taxon>
        <taxon>Plasmodium (Vinckeia)</taxon>
    </lineage>
</organism>
<evidence type="ECO:0000313" key="6">
    <source>
        <dbReference type="EMBL" id="SCO63762.1"/>
    </source>
</evidence>
<dbReference type="Proteomes" id="UP000219860">
    <property type="component" value="Chromosome 12"/>
</dbReference>
<dbReference type="OrthoDB" id="372669at2759"/>
<dbReference type="EMBL" id="LT608276">
    <property type="protein sequence ID" value="SCO61974.1"/>
    <property type="molecule type" value="Genomic_DNA"/>
</dbReference>
<evidence type="ECO:0000313" key="8">
    <source>
        <dbReference type="Proteomes" id="UP000219860"/>
    </source>
</evidence>
<dbReference type="Proteomes" id="UP000220214">
    <property type="component" value="Chromosome 12"/>
</dbReference>
<dbReference type="AlphaFoldDB" id="A0A113SBF5"/>
<accession>A0A113SBF5</accession>
<gene>
    <name evidence="2" type="ORF">PBK173_000342500</name>
    <name evidence="4" type="ORF">PBNK65E_000333000</name>
    <name evidence="3" type="ORF">PBNK65NY_000332700</name>
    <name evidence="6" type="ORF">PBSP11A_000333000</name>
    <name evidence="5" type="ORF">PBSP11RLL_000332900</name>
</gene>
<keyword evidence="1" id="KW-0812">Transmembrane</keyword>
<dbReference type="EMBL" id="LT614638">
    <property type="protein sequence ID" value="SCN27337.1"/>
    <property type="molecule type" value="Genomic_DNA"/>
</dbReference>
<dbReference type="Proteomes" id="UP000069549">
    <property type="component" value="Chromosome 12"/>
</dbReference>
<evidence type="ECO:0000313" key="4">
    <source>
        <dbReference type="EMBL" id="SCN27337.1"/>
    </source>
</evidence>
<dbReference type="Proteomes" id="UP000219974">
    <property type="component" value="Chromosome 12"/>
</dbReference>